<dbReference type="PROSITE" id="PS50006">
    <property type="entry name" value="FHA_DOMAIN"/>
    <property type="match status" value="1"/>
</dbReference>
<reference evidence="5" key="1">
    <citation type="journal article" date="2019" name="Int. J. Syst. Evol. Microbiol.">
        <title>The Global Catalogue of Microorganisms (GCM) 10K type strain sequencing project: providing services to taxonomists for standard genome sequencing and annotation.</title>
        <authorList>
            <consortium name="The Broad Institute Genomics Platform"/>
            <consortium name="The Broad Institute Genome Sequencing Center for Infectious Disease"/>
            <person name="Wu L."/>
            <person name="Ma J."/>
        </authorList>
    </citation>
    <scope>NUCLEOTIDE SEQUENCE [LARGE SCALE GENOMIC DNA]</scope>
    <source>
        <strain evidence="5">ICMP 19430</strain>
    </source>
</reference>
<dbReference type="EMBL" id="JBHTCK010000004">
    <property type="protein sequence ID" value="MFC7352221.1"/>
    <property type="molecule type" value="Genomic_DNA"/>
</dbReference>
<dbReference type="Pfam" id="PF00498">
    <property type="entry name" value="FHA"/>
    <property type="match status" value="1"/>
</dbReference>
<dbReference type="Gene3D" id="2.60.200.20">
    <property type="match status" value="1"/>
</dbReference>
<accession>A0ABW2MH63</accession>
<gene>
    <name evidence="4" type="ORF">ACFQW9_16380</name>
</gene>
<keyword evidence="5" id="KW-1185">Reference proteome</keyword>
<dbReference type="Proteomes" id="UP001596509">
    <property type="component" value="Unassembled WGS sequence"/>
</dbReference>
<protein>
    <submittedName>
        <fullName evidence="4">DUF1707 and FHA domain-containing protein</fullName>
    </submittedName>
</protein>
<evidence type="ECO:0000259" key="3">
    <source>
        <dbReference type="PROSITE" id="PS50006"/>
    </source>
</evidence>
<evidence type="ECO:0000256" key="2">
    <source>
        <dbReference type="SAM" id="MobiDB-lite"/>
    </source>
</evidence>
<dbReference type="InterPro" id="IPR000253">
    <property type="entry name" value="FHA_dom"/>
</dbReference>
<proteinExistence type="predicted"/>
<dbReference type="SMART" id="SM00240">
    <property type="entry name" value="FHA"/>
    <property type="match status" value="1"/>
</dbReference>
<keyword evidence="1" id="KW-0597">Phosphoprotein</keyword>
<comment type="caution">
    <text evidence="4">The sequence shown here is derived from an EMBL/GenBank/DDBJ whole genome shotgun (WGS) entry which is preliminary data.</text>
</comment>
<name>A0ABW2MH63_9ACTN</name>
<evidence type="ECO:0000313" key="4">
    <source>
        <dbReference type="EMBL" id="MFC7352221.1"/>
    </source>
</evidence>
<dbReference type="InterPro" id="IPR008984">
    <property type="entry name" value="SMAD_FHA_dom_sf"/>
</dbReference>
<organism evidence="4 5">
    <name type="scientific">Streptomyces caviscabies</name>
    <dbReference type="NCBI Taxonomy" id="90079"/>
    <lineage>
        <taxon>Bacteria</taxon>
        <taxon>Bacillati</taxon>
        <taxon>Actinomycetota</taxon>
        <taxon>Actinomycetes</taxon>
        <taxon>Kitasatosporales</taxon>
        <taxon>Streptomycetaceae</taxon>
        <taxon>Streptomyces</taxon>
    </lineage>
</organism>
<dbReference type="InterPro" id="IPR012551">
    <property type="entry name" value="DUF1707_SHOCT-like"/>
</dbReference>
<evidence type="ECO:0000313" key="5">
    <source>
        <dbReference type="Proteomes" id="UP001596509"/>
    </source>
</evidence>
<sequence>MTSSFEFHTSPARLSDAQRDRVLGLLREGAAQGKLSHDTFMRRMELALVARRPEELAALTSDLDGGGRWSQGLVRAVGGISAFPGRLRRAWQTERLPKLLLPAPGPYPLLIGRDPANGLRLNHETVSRLHAELSAQNGRWVLRDLGSTNGTCVNGQRLVGSIPVRDGDQVSFGRMSFRLTAPAPRPPEARPSAARAPELPPHAPRPSAAAPPQLPPPAPEPPSNGPGRPEQGSDRRPPQGPGLPPG</sequence>
<dbReference type="RefSeq" id="WP_078845918.1">
    <property type="nucleotide sequence ID" value="NZ_JBHTCK010000004.1"/>
</dbReference>
<feature type="compositionally biased region" description="Pro residues" evidence="2">
    <location>
        <begin position="212"/>
        <end position="224"/>
    </location>
</feature>
<dbReference type="Pfam" id="PF08044">
    <property type="entry name" value="DUF1707"/>
    <property type="match status" value="1"/>
</dbReference>
<feature type="region of interest" description="Disordered" evidence="2">
    <location>
        <begin position="179"/>
        <end position="246"/>
    </location>
</feature>
<dbReference type="CDD" id="cd00060">
    <property type="entry name" value="FHA"/>
    <property type="match status" value="1"/>
</dbReference>
<evidence type="ECO:0000256" key="1">
    <source>
        <dbReference type="ARBA" id="ARBA00022553"/>
    </source>
</evidence>
<feature type="domain" description="FHA" evidence="3">
    <location>
        <begin position="109"/>
        <end position="158"/>
    </location>
</feature>
<dbReference type="PANTHER" id="PTHR23308">
    <property type="entry name" value="NUCLEAR INHIBITOR OF PROTEIN PHOSPHATASE-1"/>
    <property type="match status" value="1"/>
</dbReference>
<dbReference type="InterPro" id="IPR050923">
    <property type="entry name" value="Cell_Proc_Reg/RNA_Proc"/>
</dbReference>
<dbReference type="SUPFAM" id="SSF49879">
    <property type="entry name" value="SMAD/FHA domain"/>
    <property type="match status" value="1"/>
</dbReference>